<proteinExistence type="predicted"/>
<comment type="caution">
    <text evidence="2">The sequence shown here is derived from an EMBL/GenBank/DDBJ whole genome shotgun (WGS) entry which is preliminary data.</text>
</comment>
<name>A0ABT9U614_PAEHA</name>
<accession>A0ABT9U614</accession>
<dbReference type="Gene3D" id="3.30.70.100">
    <property type="match status" value="1"/>
</dbReference>
<sequence length="107" mass="12569">MSGTAKQWILHSVIFSLKHEKGSEAERKFLADGERILTSIPVVSNFRVYNQVSAKNDYDYGFAMEFASRADYEAYNEHPLHEQFVQERWESEVEKFLEIDYTKPNND</sequence>
<dbReference type="Pfam" id="PF07876">
    <property type="entry name" value="Dabb"/>
    <property type="match status" value="1"/>
</dbReference>
<reference evidence="2 3" key="1">
    <citation type="submission" date="2023-07" db="EMBL/GenBank/DDBJ databases">
        <title>Sorghum-associated microbial communities from plants grown in Nebraska, USA.</title>
        <authorList>
            <person name="Schachtman D."/>
        </authorList>
    </citation>
    <scope>NUCLEOTIDE SEQUENCE [LARGE SCALE GENOMIC DNA]</scope>
    <source>
        <strain evidence="2 3">CC482</strain>
    </source>
</reference>
<evidence type="ECO:0000313" key="3">
    <source>
        <dbReference type="Proteomes" id="UP001229346"/>
    </source>
</evidence>
<dbReference type="SMART" id="SM00886">
    <property type="entry name" value="Dabb"/>
    <property type="match status" value="1"/>
</dbReference>
<feature type="domain" description="Stress-response A/B barrel" evidence="1">
    <location>
        <begin position="9"/>
        <end position="101"/>
    </location>
</feature>
<dbReference type="SUPFAM" id="SSF54909">
    <property type="entry name" value="Dimeric alpha+beta barrel"/>
    <property type="match status" value="1"/>
</dbReference>
<evidence type="ECO:0000313" key="2">
    <source>
        <dbReference type="EMBL" id="MDQ0115087.1"/>
    </source>
</evidence>
<dbReference type="InterPro" id="IPR013097">
    <property type="entry name" value="Dabb"/>
</dbReference>
<evidence type="ECO:0000259" key="1">
    <source>
        <dbReference type="PROSITE" id="PS51502"/>
    </source>
</evidence>
<protein>
    <recommendedName>
        <fullName evidence="1">Stress-response A/B barrel domain-containing protein</fullName>
    </recommendedName>
</protein>
<organism evidence="2 3">
    <name type="scientific">Paenibacillus harenae</name>
    <dbReference type="NCBI Taxonomy" id="306543"/>
    <lineage>
        <taxon>Bacteria</taxon>
        <taxon>Bacillati</taxon>
        <taxon>Bacillota</taxon>
        <taxon>Bacilli</taxon>
        <taxon>Bacillales</taxon>
        <taxon>Paenibacillaceae</taxon>
        <taxon>Paenibacillus</taxon>
    </lineage>
</organism>
<dbReference type="PROSITE" id="PS51502">
    <property type="entry name" value="S_R_A_B_BARREL"/>
    <property type="match status" value="1"/>
</dbReference>
<dbReference type="Proteomes" id="UP001229346">
    <property type="component" value="Unassembled WGS sequence"/>
</dbReference>
<dbReference type="RefSeq" id="WP_307206457.1">
    <property type="nucleotide sequence ID" value="NZ_JAUSSU010000009.1"/>
</dbReference>
<dbReference type="InterPro" id="IPR011008">
    <property type="entry name" value="Dimeric_a/b-barrel"/>
</dbReference>
<keyword evidence="3" id="KW-1185">Reference proteome</keyword>
<dbReference type="EMBL" id="JAUSSU010000009">
    <property type="protein sequence ID" value="MDQ0115087.1"/>
    <property type="molecule type" value="Genomic_DNA"/>
</dbReference>
<gene>
    <name evidence="2" type="ORF">J2T15_004544</name>
</gene>